<protein>
    <submittedName>
        <fullName evidence="3">Uncharacterized protein</fullName>
    </submittedName>
</protein>
<dbReference type="EMBL" id="JAVHJM010000004">
    <property type="protein sequence ID" value="KAK6515207.1"/>
    <property type="molecule type" value="Genomic_DNA"/>
</dbReference>
<feature type="chain" id="PRO_5042836885" evidence="2">
    <location>
        <begin position="22"/>
        <end position="524"/>
    </location>
</feature>
<organism evidence="3 4">
    <name type="scientific">Arthrobotrys conoides</name>
    <dbReference type="NCBI Taxonomy" id="74498"/>
    <lineage>
        <taxon>Eukaryota</taxon>
        <taxon>Fungi</taxon>
        <taxon>Dikarya</taxon>
        <taxon>Ascomycota</taxon>
        <taxon>Pezizomycotina</taxon>
        <taxon>Orbiliomycetes</taxon>
        <taxon>Orbiliales</taxon>
        <taxon>Orbiliaceae</taxon>
        <taxon>Arthrobotrys</taxon>
    </lineage>
</organism>
<sequence length="524" mass="57492">MHLQVHRILLIGLGLVALTSSIPFCHNAEEKLKNPSFELQVKPLAKGPSGAKFYWENPNSIEKVEPNLEGKVPHTQVEEIHVHSGGSSTTDTSAAHHGDDLALDTIGNSKDGLDLGRGATKPKSLEGGKNFNVSPQETSESLIYKRTISDGVSARAATSTLATKPKSFEGSKTLYANPQETSKSSVYKITISHGISTGTATSTIATAPKPVPLSNRILTPAPAPAPTAPEISALSTSLSTLDKHAAEKGESHISNISLRVDVPMNYFIQGQMFIQCRSPESTFNAPKSLDERWAHLKWPDFQLYKSKADAIGSISRRARSCEELCTCDEEGRIVKNRAHAVQRVGGVIRGTGINHSCYRKKNYPEECAIVYGCYCNARLNDNPDAITGASVSDYQAALDRLPETIKNSNEGFRFNAGARAGGLEDWIGFSDEHRLYSGRPTGFVVPEVRPPRRTRTYSAWVTVETWRPIHRGGGHNPFYYMDRTDPPIDEDGFQNWFGPGDNDFAYPQPKYRGSTKHLNKDNDP</sequence>
<evidence type="ECO:0000256" key="2">
    <source>
        <dbReference type="SAM" id="SignalP"/>
    </source>
</evidence>
<evidence type="ECO:0000256" key="1">
    <source>
        <dbReference type="SAM" id="MobiDB-lite"/>
    </source>
</evidence>
<feature type="signal peptide" evidence="2">
    <location>
        <begin position="1"/>
        <end position="21"/>
    </location>
</feature>
<keyword evidence="2" id="KW-0732">Signal</keyword>
<proteinExistence type="predicted"/>
<dbReference type="AlphaFoldDB" id="A0AAN8NPZ7"/>
<name>A0AAN8NPZ7_9PEZI</name>
<dbReference type="Proteomes" id="UP001307849">
    <property type="component" value="Unassembled WGS sequence"/>
</dbReference>
<feature type="region of interest" description="Disordered" evidence="1">
    <location>
        <begin position="499"/>
        <end position="524"/>
    </location>
</feature>
<gene>
    <name evidence="3" type="ORF">TWF506_007551</name>
</gene>
<reference evidence="3 4" key="1">
    <citation type="submission" date="2019-10" db="EMBL/GenBank/DDBJ databases">
        <authorList>
            <person name="Palmer J.M."/>
        </authorList>
    </citation>
    <scope>NUCLEOTIDE SEQUENCE [LARGE SCALE GENOMIC DNA]</scope>
    <source>
        <strain evidence="3 4">TWF506</strain>
    </source>
</reference>
<evidence type="ECO:0000313" key="3">
    <source>
        <dbReference type="EMBL" id="KAK6515207.1"/>
    </source>
</evidence>
<evidence type="ECO:0000313" key="4">
    <source>
        <dbReference type="Proteomes" id="UP001307849"/>
    </source>
</evidence>
<keyword evidence="4" id="KW-1185">Reference proteome</keyword>
<comment type="caution">
    <text evidence="3">The sequence shown here is derived from an EMBL/GenBank/DDBJ whole genome shotgun (WGS) entry which is preliminary data.</text>
</comment>
<accession>A0AAN8NPZ7</accession>